<name>U2FMJ5_9BACT</name>
<accession>U2FMJ5</accession>
<gene>
    <name evidence="13" type="ORF">UNSW2_1480</name>
</gene>
<dbReference type="InterPro" id="IPR003817">
    <property type="entry name" value="PS_Dcarbxylase"/>
</dbReference>
<dbReference type="GO" id="GO:0004609">
    <property type="term" value="F:phosphatidylserine decarboxylase activity"/>
    <property type="evidence" value="ECO:0007669"/>
    <property type="project" value="UniProtKB-EC"/>
</dbReference>
<evidence type="ECO:0000256" key="4">
    <source>
        <dbReference type="ARBA" id="ARBA00022516"/>
    </source>
</evidence>
<comment type="pathway">
    <text evidence="2">Lipid metabolism.</text>
</comment>
<evidence type="ECO:0000256" key="1">
    <source>
        <dbReference type="ARBA" id="ARBA00001928"/>
    </source>
</evidence>
<proteinExistence type="predicted"/>
<keyword evidence="5" id="KW-0210">Decarboxylase</keyword>
<dbReference type="UniPathway" id="UPA00558"/>
<evidence type="ECO:0000256" key="5">
    <source>
        <dbReference type="ARBA" id="ARBA00022793"/>
    </source>
</evidence>
<evidence type="ECO:0000256" key="11">
    <source>
        <dbReference type="ARBA" id="ARBA00023317"/>
    </source>
</evidence>
<keyword evidence="7" id="KW-0865">Zymogen</keyword>
<evidence type="ECO:0000256" key="12">
    <source>
        <dbReference type="ARBA" id="ARBA00024326"/>
    </source>
</evidence>
<dbReference type="Proteomes" id="UP000016625">
    <property type="component" value="Unassembled WGS sequence"/>
</dbReference>
<keyword evidence="9" id="KW-0456">Lyase</keyword>
<dbReference type="NCBIfam" id="NF003038">
    <property type="entry name" value="PRK03934.1"/>
    <property type="match status" value="1"/>
</dbReference>
<dbReference type="RefSeq" id="WP_021092908.1">
    <property type="nucleotide sequence ID" value="NZ_ANNJ01000010.1"/>
</dbReference>
<evidence type="ECO:0000256" key="2">
    <source>
        <dbReference type="ARBA" id="ARBA00005189"/>
    </source>
</evidence>
<evidence type="ECO:0000256" key="9">
    <source>
        <dbReference type="ARBA" id="ARBA00023239"/>
    </source>
</evidence>
<dbReference type="PANTHER" id="PTHR10067:SF6">
    <property type="entry name" value="PHOSPHATIDYLSERINE DECARBOXYLASE PROENZYME, MITOCHONDRIAL"/>
    <property type="match status" value="1"/>
</dbReference>
<evidence type="ECO:0000256" key="3">
    <source>
        <dbReference type="ARBA" id="ARBA00012243"/>
    </source>
</evidence>
<keyword evidence="4" id="KW-0444">Lipid biosynthesis</keyword>
<dbReference type="InterPro" id="IPR033177">
    <property type="entry name" value="PSD-B"/>
</dbReference>
<evidence type="ECO:0000313" key="14">
    <source>
        <dbReference type="Proteomes" id="UP000016625"/>
    </source>
</evidence>
<dbReference type="NCBIfam" id="TIGR00163">
    <property type="entry name" value="PS_decarb"/>
    <property type="match status" value="1"/>
</dbReference>
<evidence type="ECO:0000256" key="6">
    <source>
        <dbReference type="ARBA" id="ARBA00023098"/>
    </source>
</evidence>
<comment type="cofactor">
    <cofactor evidence="1">
        <name>pyruvate</name>
        <dbReference type="ChEBI" id="CHEBI:15361"/>
    </cofactor>
</comment>
<comment type="caution">
    <text evidence="13">The sequence shown here is derived from an EMBL/GenBank/DDBJ whole genome shotgun (WGS) entry which is preliminary data.</text>
</comment>
<evidence type="ECO:0000256" key="8">
    <source>
        <dbReference type="ARBA" id="ARBA00023209"/>
    </source>
</evidence>
<dbReference type="PANTHER" id="PTHR10067">
    <property type="entry name" value="PHOSPHATIDYLSERINE DECARBOXYLASE"/>
    <property type="match status" value="1"/>
</dbReference>
<keyword evidence="11" id="KW-0670">Pyruvate</keyword>
<protein>
    <recommendedName>
        <fullName evidence="3">phosphatidylserine decarboxylase</fullName>
        <ecNumber evidence="3">4.1.1.65</ecNumber>
    </recommendedName>
</protein>
<evidence type="ECO:0000313" key="13">
    <source>
        <dbReference type="EMBL" id="ERJ31625.1"/>
    </source>
</evidence>
<reference evidence="13 14" key="1">
    <citation type="journal article" date="2013" name="BMC Genomics">
        <title>Comparative genomics of Campylobacter concisus isolates reveals genetic diversity and provides insights into disease association.</title>
        <authorList>
            <person name="Deshpande N.P."/>
            <person name="Kaakoush N.O."/>
            <person name="Wilkins M.R."/>
            <person name="Mitchell H.M."/>
        </authorList>
    </citation>
    <scope>NUCLEOTIDE SEQUENCE [LARGE SCALE GENOMIC DNA]</scope>
    <source>
        <strain evidence="13 14">UNSW2</strain>
    </source>
</reference>
<evidence type="ECO:0000256" key="10">
    <source>
        <dbReference type="ARBA" id="ARBA00023264"/>
    </source>
</evidence>
<evidence type="ECO:0000256" key="7">
    <source>
        <dbReference type="ARBA" id="ARBA00023145"/>
    </source>
</evidence>
<dbReference type="EC" id="4.1.1.65" evidence="3"/>
<dbReference type="Pfam" id="PF02666">
    <property type="entry name" value="PS_Dcarbxylase"/>
    <property type="match status" value="1"/>
</dbReference>
<dbReference type="EMBL" id="ANNJ01000010">
    <property type="protein sequence ID" value="ERJ31625.1"/>
    <property type="molecule type" value="Genomic_DNA"/>
</dbReference>
<dbReference type="PATRIC" id="fig|1242965.3.peg.1204"/>
<keyword evidence="10" id="KW-1208">Phospholipid metabolism</keyword>
<keyword evidence="6" id="KW-0443">Lipid metabolism</keyword>
<dbReference type="GO" id="GO:0006646">
    <property type="term" value="P:phosphatidylethanolamine biosynthetic process"/>
    <property type="evidence" value="ECO:0007669"/>
    <property type="project" value="UniProtKB-UniPathway"/>
</dbReference>
<dbReference type="AlphaFoldDB" id="U2FMJ5"/>
<comment type="pathway">
    <text evidence="12">Phospholipid metabolism; phosphatidylethanolamine biosynthesis.</text>
</comment>
<sequence>MNKDNLFSQIFGKVAKLNFFKPLQELINSFYVKLFKIDMSEFKPANEYKNLNELFTRKLLKPREFDAADEIFISPVDGTCLSFGTTKELEAFSIKGMSYGLKELLGQGELDGEFDFANIYLSPKDYHHYHAPCDITIKKAVYIPGKLYSVAVKWLGKVDSLYTKNERVALLCEMKNGKKLWLVFVGALNVGKMKFSFDERIQTNAMANFTQIYEYENLHIKKGERLGNFELGSTIVILSEKDAIEYNLFENKELKFAEAIGILRKDS</sequence>
<organism evidence="13 14">
    <name type="scientific">Campylobacter concisus UNSW2</name>
    <dbReference type="NCBI Taxonomy" id="1242965"/>
    <lineage>
        <taxon>Bacteria</taxon>
        <taxon>Pseudomonadati</taxon>
        <taxon>Campylobacterota</taxon>
        <taxon>Epsilonproteobacteria</taxon>
        <taxon>Campylobacterales</taxon>
        <taxon>Campylobacteraceae</taxon>
        <taxon>Campylobacter</taxon>
    </lineage>
</organism>
<keyword evidence="8" id="KW-0594">Phospholipid biosynthesis</keyword>